<evidence type="ECO:0000313" key="2">
    <source>
        <dbReference type="EMBL" id="PDH39778.1"/>
    </source>
</evidence>
<organism evidence="2 3">
    <name type="scientific">OM182 bacterium MED-G24</name>
    <dbReference type="NCBI Taxonomy" id="1986255"/>
    <lineage>
        <taxon>Bacteria</taxon>
        <taxon>Pseudomonadati</taxon>
        <taxon>Pseudomonadota</taxon>
        <taxon>Gammaproteobacteria</taxon>
        <taxon>OMG group</taxon>
        <taxon>OM182 clade</taxon>
    </lineage>
</organism>
<evidence type="ECO:0000313" key="3">
    <source>
        <dbReference type="Proteomes" id="UP000219327"/>
    </source>
</evidence>
<comment type="caution">
    <text evidence="2">The sequence shown here is derived from an EMBL/GenBank/DDBJ whole genome shotgun (WGS) entry which is preliminary data.</text>
</comment>
<dbReference type="EMBL" id="NTKD01000019">
    <property type="protein sequence ID" value="PDH39778.1"/>
    <property type="molecule type" value="Genomic_DNA"/>
</dbReference>
<dbReference type="Proteomes" id="UP000219327">
    <property type="component" value="Unassembled WGS sequence"/>
</dbReference>
<feature type="region of interest" description="Disordered" evidence="1">
    <location>
        <begin position="85"/>
        <end position="115"/>
    </location>
</feature>
<dbReference type="AlphaFoldDB" id="A0A2A5WU23"/>
<name>A0A2A5WU23_9GAMM</name>
<proteinExistence type="predicted"/>
<reference evidence="2 3" key="1">
    <citation type="submission" date="2017-08" db="EMBL/GenBank/DDBJ databases">
        <title>Fine stratification of microbial communities through a metagenomic profile of the photic zone.</title>
        <authorList>
            <person name="Haro-Moreno J.M."/>
            <person name="Lopez-Perez M."/>
            <person name="De La Torre J."/>
            <person name="Picazo A."/>
            <person name="Camacho A."/>
            <person name="Rodriguez-Valera F."/>
        </authorList>
    </citation>
    <scope>NUCLEOTIDE SEQUENCE [LARGE SCALE GENOMIC DNA]</scope>
    <source>
        <strain evidence="2">MED-G24</strain>
    </source>
</reference>
<protein>
    <recommendedName>
        <fullName evidence="4">GTPase RsgA</fullName>
    </recommendedName>
</protein>
<gene>
    <name evidence="2" type="ORF">CNE99_04850</name>
</gene>
<sequence length="115" mass="13039">MRDLSVGLAEEGLRETFSDIETLVLECRFRDCQHGSEPGCAVQSAIVAGDLDERQLSNYFKLQREDQRLTETIAQKDERTRAFSKQVRNHLKDTSIQGTDKFRGSERASDPNGSF</sequence>
<dbReference type="Gene3D" id="1.10.40.50">
    <property type="entry name" value="Probable gtpase engc, domain 3"/>
    <property type="match status" value="1"/>
</dbReference>
<feature type="compositionally biased region" description="Basic and acidic residues" evidence="1">
    <location>
        <begin position="100"/>
        <end position="109"/>
    </location>
</feature>
<accession>A0A2A5WU23</accession>
<evidence type="ECO:0008006" key="4">
    <source>
        <dbReference type="Google" id="ProtNLM"/>
    </source>
</evidence>
<evidence type="ECO:0000256" key="1">
    <source>
        <dbReference type="SAM" id="MobiDB-lite"/>
    </source>
</evidence>